<evidence type="ECO:0000313" key="1">
    <source>
        <dbReference type="EMBL" id="SFC77807.1"/>
    </source>
</evidence>
<dbReference type="OrthoDB" id="6275348at2"/>
<keyword evidence="2" id="KW-1185">Reference proteome</keyword>
<dbReference type="Proteomes" id="UP000198862">
    <property type="component" value="Unassembled WGS sequence"/>
</dbReference>
<reference evidence="1 2" key="1">
    <citation type="submission" date="2016-10" db="EMBL/GenBank/DDBJ databases">
        <authorList>
            <person name="de Groot N.N."/>
        </authorList>
    </citation>
    <scope>NUCLEOTIDE SEQUENCE [LARGE SCALE GENOMIC DNA]</scope>
    <source>
        <strain evidence="1 2">DSM 6059</strain>
    </source>
</reference>
<dbReference type="EMBL" id="FOLO01000018">
    <property type="protein sequence ID" value="SFC77807.1"/>
    <property type="molecule type" value="Genomic_DNA"/>
</dbReference>
<proteinExistence type="predicted"/>
<protein>
    <submittedName>
        <fullName evidence="1">Uncharacterized protein</fullName>
    </submittedName>
</protein>
<sequence length="160" mass="18453">MQLLNPFQLDKNYQILYDRPSLNENEEDETFKVIIGEKLLILQNICPPTFGEDIPGFSVDQIELPYIANQWLINTIEDKFWKSAAQGGLPSGTYSYKEEVNGEKLALYREMNVGAKNQKGFRLTNFSRPSRIYDDDDFQDFFITDLMLLEGGLLDALKQL</sequence>
<evidence type="ECO:0000313" key="2">
    <source>
        <dbReference type="Proteomes" id="UP000198862"/>
    </source>
</evidence>
<organism evidence="1 2">
    <name type="scientific">Pseudoalteromonas denitrificans DSM 6059</name>
    <dbReference type="NCBI Taxonomy" id="1123010"/>
    <lineage>
        <taxon>Bacteria</taxon>
        <taxon>Pseudomonadati</taxon>
        <taxon>Pseudomonadota</taxon>
        <taxon>Gammaproteobacteria</taxon>
        <taxon>Alteromonadales</taxon>
        <taxon>Pseudoalteromonadaceae</taxon>
        <taxon>Pseudoalteromonas</taxon>
    </lineage>
</organism>
<dbReference type="RefSeq" id="WP_091984273.1">
    <property type="nucleotide sequence ID" value="NZ_FOLO01000018.1"/>
</dbReference>
<name>A0A1I1LX43_9GAMM</name>
<dbReference type="AlphaFoldDB" id="A0A1I1LX43"/>
<gene>
    <name evidence="1" type="ORF">SAMN02745724_02511</name>
</gene>
<accession>A0A1I1LX43</accession>